<evidence type="ECO:0000256" key="3">
    <source>
        <dbReference type="ARBA" id="ARBA00022651"/>
    </source>
</evidence>
<name>A0A8H4YHT8_FUSOX</name>
<evidence type="ECO:0000256" key="8">
    <source>
        <dbReference type="ARBA" id="ARBA00023157"/>
    </source>
</evidence>
<comment type="caution">
    <text evidence="12">The sequence shown here is derived from an EMBL/GenBank/DDBJ whole genome shotgun (WGS) entry which is preliminary data.</text>
</comment>
<evidence type="ECO:0000313" key="13">
    <source>
        <dbReference type="Proteomes" id="UP000558688"/>
    </source>
</evidence>
<evidence type="ECO:0000256" key="6">
    <source>
        <dbReference type="ARBA" id="ARBA00022801"/>
    </source>
</evidence>
<feature type="non-terminal residue" evidence="12">
    <location>
        <position position="1"/>
    </location>
</feature>
<evidence type="ECO:0000256" key="7">
    <source>
        <dbReference type="ARBA" id="ARBA00022837"/>
    </source>
</evidence>
<gene>
    <name evidence="12" type="ORF">FOXYS1_16017</name>
</gene>
<evidence type="ECO:0000256" key="4">
    <source>
        <dbReference type="ARBA" id="ARBA00022723"/>
    </source>
</evidence>
<evidence type="ECO:0000256" key="5">
    <source>
        <dbReference type="ARBA" id="ARBA00022729"/>
    </source>
</evidence>
<evidence type="ECO:0000256" key="11">
    <source>
        <dbReference type="SAM" id="MobiDB-lite"/>
    </source>
</evidence>
<keyword evidence="3" id="KW-0119">Carbohydrate metabolism</keyword>
<proteinExistence type="inferred from homology"/>
<protein>
    <recommendedName>
        <fullName evidence="10">Carboxylic ester hydrolase</fullName>
        <ecNumber evidence="10">3.1.1.-</ecNumber>
    </recommendedName>
</protein>
<dbReference type="GO" id="GO:0045493">
    <property type="term" value="P:xylan catabolic process"/>
    <property type="evidence" value="ECO:0007669"/>
    <property type="project" value="UniProtKB-KW"/>
</dbReference>
<dbReference type="EMBL" id="JAAFOW010004862">
    <property type="protein sequence ID" value="KAF5228113.1"/>
    <property type="molecule type" value="Genomic_DNA"/>
</dbReference>
<keyword evidence="3" id="KW-0858">Xylan degradation</keyword>
<dbReference type="Proteomes" id="UP000558688">
    <property type="component" value="Unassembled WGS sequence"/>
</dbReference>
<sequence length="662" mass="71820">MVSPMGKTLLCLAILAVSPVLSKSHSKCSVENLPIPNGTIASAQHHSVGDVIPLPNTVASCGGPGFKTNITADLCRVVVNVSTSDSSSVRIEAWLPDNWNERLLATGTGGIGGCIDFPTVQNGAQLGFESFGTNTGHDGEQGFDFFLNQPQVINDFGHRGIHVEAKVAKQIAEQYYGRKASKSYYQGCSTGGRQGLQNAQLYPDDFDGILAGAPGIDWLHIVASKGILARRIGWPGLSSDAYVRPEQWKAIVEKQIELLDPLDGVEDGIIDNPAAHAFDPVIMACGTGILNSSLCLKPKQVASVRAAYEPLADSEGNIVYPGFALGADTSVFSANQINGTAELNYKVLQDFWRGAVYNDSTWTPHNFTVKDMDFAVKLNPGGVNAAEGDLQKFYAKGGKIISYHGQADQTITPKLPAEYYAKVQANLNATLDDMHSFYRLFFVPGMYHCSGGPGAFDIGQVYPLKKDRLTAQENVLLALTKWVEEDQEPETMVGTKFGSSETPGKATAQRKYCPYPYESKWDGSGNTTEADSWRCKLPGLALAAYRLGLYKTLINIFNLIQPRDIHQDIQICQQSLQHMPDSMLSHDTKSPDPQSPNKDKLGAESKSLDNISSSSDTAIESNNDTIADLFSNLFQSIKTPNRSINLASSMITDDDTLKTQLS</sequence>
<dbReference type="EC" id="3.1.1.-" evidence="10"/>
<dbReference type="InterPro" id="IPR029058">
    <property type="entry name" value="AB_hydrolase_fold"/>
</dbReference>
<dbReference type="GO" id="GO:0046872">
    <property type="term" value="F:metal ion binding"/>
    <property type="evidence" value="ECO:0007669"/>
    <property type="project" value="UniProtKB-KW"/>
</dbReference>
<keyword evidence="4" id="KW-0479">Metal-binding</keyword>
<comment type="catalytic activity">
    <reaction evidence="9">
        <text>feruloyl-polysaccharide + H2O = ferulate + polysaccharide.</text>
        <dbReference type="EC" id="3.1.1.73"/>
    </reaction>
</comment>
<reference evidence="12" key="1">
    <citation type="submission" date="2020-02" db="EMBL/GenBank/DDBJ databases">
        <title>Identification and distribution of gene clusters putatively required for synthesis of sphingolipid metabolism inhibitors in phylogenetically diverse species of the filamentous fungus Fusarium.</title>
        <authorList>
            <person name="Kim H.-S."/>
            <person name="Busman M."/>
            <person name="Brown D.W."/>
            <person name="Divon H."/>
            <person name="Uhlig S."/>
            <person name="Proctor R.H."/>
        </authorList>
    </citation>
    <scope>NUCLEOTIDE SEQUENCE [LARGE SCALE GENOMIC DNA]</scope>
    <source>
        <strain evidence="12">NRRL 39464</strain>
    </source>
</reference>
<feature type="signal peptide" evidence="10">
    <location>
        <begin position="1"/>
        <end position="22"/>
    </location>
</feature>
<dbReference type="InterPro" id="IPR011118">
    <property type="entry name" value="Tannase/feruloyl_esterase"/>
</dbReference>
<evidence type="ECO:0000313" key="12">
    <source>
        <dbReference type="EMBL" id="KAF5228113.1"/>
    </source>
</evidence>
<keyword evidence="7" id="KW-0106">Calcium</keyword>
<feature type="compositionally biased region" description="Basic and acidic residues" evidence="11">
    <location>
        <begin position="597"/>
        <end position="607"/>
    </location>
</feature>
<comment type="similarity">
    <text evidence="1 10">Belongs to the tannase family.</text>
</comment>
<keyword evidence="8" id="KW-1015">Disulfide bond</keyword>
<feature type="region of interest" description="Disordered" evidence="11">
    <location>
        <begin position="581"/>
        <end position="617"/>
    </location>
</feature>
<evidence type="ECO:0000256" key="9">
    <source>
        <dbReference type="ARBA" id="ARBA00034075"/>
    </source>
</evidence>
<dbReference type="PANTHER" id="PTHR33938">
    <property type="entry name" value="FERULOYL ESTERASE B-RELATED"/>
    <property type="match status" value="1"/>
</dbReference>
<dbReference type="AlphaFoldDB" id="A0A8H4YHT8"/>
<evidence type="ECO:0000256" key="10">
    <source>
        <dbReference type="RuleBase" id="RU361238"/>
    </source>
</evidence>
<evidence type="ECO:0000256" key="2">
    <source>
        <dbReference type="ARBA" id="ARBA00022487"/>
    </source>
</evidence>
<keyword evidence="6 10" id="KW-0378">Hydrolase</keyword>
<dbReference type="SUPFAM" id="SSF53474">
    <property type="entry name" value="alpha/beta-Hydrolases"/>
    <property type="match status" value="1"/>
</dbReference>
<dbReference type="GO" id="GO:0030600">
    <property type="term" value="F:feruloyl esterase activity"/>
    <property type="evidence" value="ECO:0007669"/>
    <property type="project" value="UniProtKB-EC"/>
</dbReference>
<keyword evidence="2" id="KW-0719">Serine esterase</keyword>
<dbReference type="Pfam" id="PF07519">
    <property type="entry name" value="Tannase"/>
    <property type="match status" value="1"/>
</dbReference>
<accession>A0A8H4YHT8</accession>
<evidence type="ECO:0000256" key="1">
    <source>
        <dbReference type="ARBA" id="ARBA00006249"/>
    </source>
</evidence>
<feature type="chain" id="PRO_5034696839" description="Carboxylic ester hydrolase" evidence="10">
    <location>
        <begin position="23"/>
        <end position="662"/>
    </location>
</feature>
<dbReference type="PANTHER" id="PTHR33938:SF15">
    <property type="entry name" value="FERULOYL ESTERASE B-RELATED"/>
    <property type="match status" value="1"/>
</dbReference>
<organism evidence="12 13">
    <name type="scientific">Fusarium oxysporum</name>
    <name type="common">Fusarium vascular wilt</name>
    <dbReference type="NCBI Taxonomy" id="5507"/>
    <lineage>
        <taxon>Eukaryota</taxon>
        <taxon>Fungi</taxon>
        <taxon>Dikarya</taxon>
        <taxon>Ascomycota</taxon>
        <taxon>Pezizomycotina</taxon>
        <taxon>Sordariomycetes</taxon>
        <taxon>Hypocreomycetidae</taxon>
        <taxon>Hypocreales</taxon>
        <taxon>Nectriaceae</taxon>
        <taxon>Fusarium</taxon>
        <taxon>Fusarium oxysporum species complex</taxon>
    </lineage>
</organism>
<keyword evidence="3" id="KW-0624">Polysaccharide degradation</keyword>
<keyword evidence="5 10" id="KW-0732">Signal</keyword>